<keyword evidence="4" id="KW-1185">Reference proteome</keyword>
<evidence type="ECO:0000256" key="1">
    <source>
        <dbReference type="SAM" id="MobiDB-lite"/>
    </source>
</evidence>
<dbReference type="PANTHER" id="PTHR11439">
    <property type="entry name" value="GAG-POL-RELATED RETROTRANSPOSON"/>
    <property type="match status" value="1"/>
</dbReference>
<feature type="compositionally biased region" description="Basic residues" evidence="1">
    <location>
        <begin position="11"/>
        <end position="21"/>
    </location>
</feature>
<dbReference type="PANTHER" id="PTHR11439:SF463">
    <property type="entry name" value="REVERSE TRANSCRIPTASE TY1_COPIA-TYPE DOMAIN-CONTAINING PROTEIN"/>
    <property type="match status" value="1"/>
</dbReference>
<comment type="caution">
    <text evidence="3">The sequence shown here is derived from an EMBL/GenBank/DDBJ whole genome shotgun (WGS) entry which is preliminary data.</text>
</comment>
<dbReference type="Pfam" id="PF07727">
    <property type="entry name" value="RVT_2"/>
    <property type="match status" value="1"/>
</dbReference>
<organism evidence="3">
    <name type="scientific">Salvia splendens</name>
    <name type="common">Scarlet sage</name>
    <dbReference type="NCBI Taxonomy" id="180675"/>
    <lineage>
        <taxon>Eukaryota</taxon>
        <taxon>Viridiplantae</taxon>
        <taxon>Streptophyta</taxon>
        <taxon>Embryophyta</taxon>
        <taxon>Tracheophyta</taxon>
        <taxon>Spermatophyta</taxon>
        <taxon>Magnoliopsida</taxon>
        <taxon>eudicotyledons</taxon>
        <taxon>Gunneridae</taxon>
        <taxon>Pentapetalae</taxon>
        <taxon>asterids</taxon>
        <taxon>lamiids</taxon>
        <taxon>Lamiales</taxon>
        <taxon>Lamiaceae</taxon>
        <taxon>Nepetoideae</taxon>
        <taxon>Mentheae</taxon>
        <taxon>Salviinae</taxon>
        <taxon>Salvia</taxon>
        <taxon>Salvia subgen. Calosphace</taxon>
        <taxon>core Calosphace</taxon>
    </lineage>
</organism>
<dbReference type="Proteomes" id="UP000298416">
    <property type="component" value="Unassembled WGS sequence"/>
</dbReference>
<dbReference type="InterPro" id="IPR013103">
    <property type="entry name" value="RVT_2"/>
</dbReference>
<feature type="region of interest" description="Disordered" evidence="1">
    <location>
        <begin position="337"/>
        <end position="373"/>
    </location>
</feature>
<evidence type="ECO:0000313" key="4">
    <source>
        <dbReference type="Proteomes" id="UP000298416"/>
    </source>
</evidence>
<gene>
    <name evidence="3" type="ORF">SASPL_137926</name>
</gene>
<dbReference type="SUPFAM" id="SSF56672">
    <property type="entry name" value="DNA/RNA polymerases"/>
    <property type="match status" value="1"/>
</dbReference>
<reference evidence="3" key="2">
    <citation type="submission" date="2020-08" db="EMBL/GenBank/DDBJ databases">
        <title>Plant Genome Project.</title>
        <authorList>
            <person name="Zhang R.-G."/>
        </authorList>
    </citation>
    <scope>NUCLEOTIDE SEQUENCE</scope>
    <source>
        <strain evidence="3">Huo1</strain>
        <tissue evidence="3">Leaf</tissue>
    </source>
</reference>
<dbReference type="EMBL" id="PNBA02000014">
    <property type="protein sequence ID" value="KAG6401081.1"/>
    <property type="molecule type" value="Genomic_DNA"/>
</dbReference>
<dbReference type="CDD" id="cd09272">
    <property type="entry name" value="RNase_HI_RT_Ty1"/>
    <property type="match status" value="1"/>
</dbReference>
<protein>
    <recommendedName>
        <fullName evidence="2">Reverse transcriptase Ty1/copia-type domain-containing protein</fullName>
    </recommendedName>
</protein>
<reference evidence="3" key="1">
    <citation type="submission" date="2018-01" db="EMBL/GenBank/DDBJ databases">
        <authorList>
            <person name="Mao J.F."/>
        </authorList>
    </citation>
    <scope>NUCLEOTIDE SEQUENCE</scope>
    <source>
        <strain evidence="3">Huo1</strain>
        <tissue evidence="3">Leaf</tissue>
    </source>
</reference>
<feature type="domain" description="Reverse transcriptase Ty1/copia-type" evidence="2">
    <location>
        <begin position="101"/>
        <end position="212"/>
    </location>
</feature>
<evidence type="ECO:0000259" key="2">
    <source>
        <dbReference type="Pfam" id="PF07727"/>
    </source>
</evidence>
<feature type="compositionally biased region" description="Polar residues" evidence="1">
    <location>
        <begin position="352"/>
        <end position="373"/>
    </location>
</feature>
<proteinExistence type="predicted"/>
<feature type="region of interest" description="Disordered" evidence="1">
    <location>
        <begin position="1"/>
        <end position="50"/>
    </location>
</feature>
<dbReference type="AlphaFoldDB" id="A0A8X8ZDM8"/>
<dbReference type="InterPro" id="IPR043502">
    <property type="entry name" value="DNA/RNA_pol_sf"/>
</dbReference>
<accession>A0A8X8ZDM8</accession>
<sequence length="373" mass="41208">MHSPSVVVPLRRTHRDQRRHNAISPPGGTLSRKHQRTPPRPPTASAGRSEEWGFRRSALPVSDNLAYMDSSEFDTVKSEVKPSLTALQWRWRPRMRGDWEWAHALVLSGFGLPQSASDHSFFYKHSAAGHFFGVVIYVDDILVASSEDNLISEFKDFLASHFKFKDLGNPKYFLGIEIARNSTGTGIFISQHKYALDLVTDAGLLGCKLASTHMDSIKQLQMDVGAQLDDLTLSQFLSKPCSDHLLVAERVLKYLKGTIGHGLFYSARADPSLSIFSDADWVGCPDTERSISGSCLFLGTSLISWRSKKQHTISRSRRLAPVRPFVAISASRPFQAAASHRSERSAPPVTVQLASSQAAPFSSPTARIEASNS</sequence>
<name>A0A8X8ZDM8_SALSN</name>
<evidence type="ECO:0000313" key="3">
    <source>
        <dbReference type="EMBL" id="KAG6401081.1"/>
    </source>
</evidence>